<gene>
    <name evidence="2" type="ORF">BST86_03130</name>
</gene>
<dbReference type="EMBL" id="MQUC01000003">
    <property type="protein sequence ID" value="PRP66151.1"/>
    <property type="molecule type" value="Genomic_DNA"/>
</dbReference>
<accession>A0A2S9WRN7</accession>
<keyword evidence="3" id="KW-1185">Reference proteome</keyword>
<evidence type="ECO:0000313" key="3">
    <source>
        <dbReference type="Proteomes" id="UP000239532"/>
    </source>
</evidence>
<sequence>MAARRRNPLMGGIFALIMIGFGSYRLFIHFSGRATLATWQLVITAAVILYGLFVAYSVLTQKSENPED</sequence>
<keyword evidence="1" id="KW-0472">Membrane</keyword>
<proteinExistence type="predicted"/>
<keyword evidence="1" id="KW-1133">Transmembrane helix</keyword>
<evidence type="ECO:0000256" key="1">
    <source>
        <dbReference type="SAM" id="Phobius"/>
    </source>
</evidence>
<protein>
    <submittedName>
        <fullName evidence="2">Uncharacterized protein</fullName>
    </submittedName>
</protein>
<comment type="caution">
    <text evidence="2">The sequence shown here is derived from an EMBL/GenBank/DDBJ whole genome shotgun (WGS) entry which is preliminary data.</text>
</comment>
<feature type="transmembrane region" description="Helical" evidence="1">
    <location>
        <begin position="39"/>
        <end position="59"/>
    </location>
</feature>
<evidence type="ECO:0000313" key="2">
    <source>
        <dbReference type="EMBL" id="PRP66151.1"/>
    </source>
</evidence>
<feature type="transmembrane region" description="Helical" evidence="1">
    <location>
        <begin position="9"/>
        <end position="27"/>
    </location>
</feature>
<dbReference type="AlphaFoldDB" id="A0A2S9WRN7"/>
<organism evidence="2 3">
    <name type="scientific">Nonlabens agnitus</name>
    <dbReference type="NCBI Taxonomy" id="870484"/>
    <lineage>
        <taxon>Bacteria</taxon>
        <taxon>Pseudomonadati</taxon>
        <taxon>Bacteroidota</taxon>
        <taxon>Flavobacteriia</taxon>
        <taxon>Flavobacteriales</taxon>
        <taxon>Flavobacteriaceae</taxon>
        <taxon>Nonlabens</taxon>
    </lineage>
</organism>
<dbReference type="RefSeq" id="WP_105981993.1">
    <property type="nucleotide sequence ID" value="NZ_MQUC01000003.1"/>
</dbReference>
<reference evidence="2 3" key="1">
    <citation type="submission" date="2016-11" db="EMBL/GenBank/DDBJ databases">
        <title>Trade-off between light-utilization and light-protection in marine flavobacteria.</title>
        <authorList>
            <person name="Kumagai Y."/>
        </authorList>
    </citation>
    <scope>NUCLEOTIDE SEQUENCE [LARGE SCALE GENOMIC DNA]</scope>
    <source>
        <strain evidence="2 3">JCM 17109</strain>
    </source>
</reference>
<dbReference type="OrthoDB" id="1145122at2"/>
<dbReference type="Proteomes" id="UP000239532">
    <property type="component" value="Unassembled WGS sequence"/>
</dbReference>
<name>A0A2S9WRN7_9FLAO</name>
<keyword evidence="1" id="KW-0812">Transmembrane</keyword>